<dbReference type="Gene3D" id="3.60.21.10">
    <property type="match status" value="1"/>
</dbReference>
<evidence type="ECO:0000256" key="1">
    <source>
        <dbReference type="ARBA" id="ARBA00022729"/>
    </source>
</evidence>
<dbReference type="InterPro" id="IPR051918">
    <property type="entry name" value="STPP_CPPED1"/>
</dbReference>
<evidence type="ECO:0000313" key="5">
    <source>
        <dbReference type="Proteomes" id="UP000319908"/>
    </source>
</evidence>
<dbReference type="Pfam" id="PF13385">
    <property type="entry name" value="Laminin_G_3"/>
    <property type="match status" value="1"/>
</dbReference>
<dbReference type="SUPFAM" id="SSF56300">
    <property type="entry name" value="Metallo-dependent phosphatases"/>
    <property type="match status" value="1"/>
</dbReference>
<keyword evidence="2" id="KW-1015">Disulfide bond</keyword>
<feature type="domain" description="LamG-like jellyroll fold" evidence="3">
    <location>
        <begin position="529"/>
        <end position="670"/>
    </location>
</feature>
<dbReference type="Gene3D" id="2.60.120.200">
    <property type="match status" value="1"/>
</dbReference>
<keyword evidence="1" id="KW-0732">Signal</keyword>
<dbReference type="InterPro" id="IPR004843">
    <property type="entry name" value="Calcineurin-like_PHP"/>
</dbReference>
<dbReference type="InterPro" id="IPR006558">
    <property type="entry name" value="LamG-like"/>
</dbReference>
<organism evidence="4 5">
    <name type="scientific">Allorhodopirellula heiligendammensis</name>
    <dbReference type="NCBI Taxonomy" id="2714739"/>
    <lineage>
        <taxon>Bacteria</taxon>
        <taxon>Pseudomonadati</taxon>
        <taxon>Planctomycetota</taxon>
        <taxon>Planctomycetia</taxon>
        <taxon>Pirellulales</taxon>
        <taxon>Pirellulaceae</taxon>
        <taxon>Allorhodopirellula</taxon>
    </lineage>
</organism>
<dbReference type="Pfam" id="PF00149">
    <property type="entry name" value="Metallophos"/>
    <property type="match status" value="1"/>
</dbReference>
<keyword evidence="5" id="KW-1185">Reference proteome</keyword>
<dbReference type="EMBL" id="SJPU01000002">
    <property type="protein sequence ID" value="TWU15581.1"/>
    <property type="molecule type" value="Genomic_DNA"/>
</dbReference>
<dbReference type="InterPro" id="IPR029052">
    <property type="entry name" value="Metallo-depent_PP-like"/>
</dbReference>
<comment type="caution">
    <text evidence="4">The sequence shown here is derived from an EMBL/GenBank/DDBJ whole genome shotgun (WGS) entry which is preliminary data.</text>
</comment>
<dbReference type="InterPro" id="IPR013320">
    <property type="entry name" value="ConA-like_dom_sf"/>
</dbReference>
<dbReference type="PANTHER" id="PTHR43143:SF1">
    <property type="entry name" value="SERINE_THREONINE-PROTEIN PHOSPHATASE CPPED1"/>
    <property type="match status" value="1"/>
</dbReference>
<evidence type="ECO:0000313" key="4">
    <source>
        <dbReference type="EMBL" id="TWU15581.1"/>
    </source>
</evidence>
<dbReference type="SUPFAM" id="SSF49899">
    <property type="entry name" value="Concanavalin A-like lectins/glucanases"/>
    <property type="match status" value="1"/>
</dbReference>
<dbReference type="GO" id="GO:0016787">
    <property type="term" value="F:hydrolase activity"/>
    <property type="evidence" value="ECO:0007669"/>
    <property type="project" value="InterPro"/>
</dbReference>
<dbReference type="AlphaFoldDB" id="A0A5C6BVX9"/>
<evidence type="ECO:0000259" key="3">
    <source>
        <dbReference type="SMART" id="SM00560"/>
    </source>
</evidence>
<proteinExistence type="predicted"/>
<dbReference type="PANTHER" id="PTHR43143">
    <property type="entry name" value="METALLOPHOSPHOESTERASE, CALCINEURIN SUPERFAMILY"/>
    <property type="match status" value="1"/>
</dbReference>
<dbReference type="Proteomes" id="UP000319908">
    <property type="component" value="Unassembled WGS sequence"/>
</dbReference>
<protein>
    <submittedName>
        <fullName evidence="4">Calcineurin-like phosphoesterase</fullName>
    </submittedName>
</protein>
<dbReference type="SMART" id="SM00560">
    <property type="entry name" value="LamGL"/>
    <property type="match status" value="1"/>
</dbReference>
<accession>A0A5C6BVX9</accession>
<sequence length="728" mass="79309">MKRGDFGRAVSYAGGPLIPAETPSLYRGLPMTLSRSRSQLIQRSAALALAAVVQMSCPAFSKAHEGHDHPHEGAHADHHSAASVMTTRKDALVLPPMASDDDEVFHFVIYGDRTGGVPEGLRVLEQAVVDTNLLDPDLVMTVGDLVQGYNTAEDWMPQMQEFKGIMNDLNAKWFPVAGNHDVYWRGQGPAPQGQNEELYEQNFGPLWYSFRHKNAGFIVLFSDEGNPETNQKAFNSGDLQNMSDEQLAFLDKALKELQDAEHVFVFLHHPRWIGGGYEGSNWPTVHNKLAAAGNVSAVFAGHIHHMRYDGKQDGIEYFALATTGGHLSADIPDAGYLHHLNMVTVRNDRISVSAIPVGAVFDPKKFTSEFLAEVSAARTIRPQQTSPELIVNADGTCTGEVVMKIKNPGQHDVDITLVEDTISTRQGWHSTLDHQHFQIAKGEEKEITFAVSRGAGGFASVAIPSIKMEIDLLSSDARVRLPDVTAPLQIAPGQVPADYFSGNTDRCLLVANESSAIRINSDDLHLPDGPMTLEAWVRPTDVAGYTGVLAKTQGSEFAIFSDEGVPQFTIHLNGGYVSAKATHPMVVDQWSHIAGCFDGGSVKLFVDGKLVDSETVNKKNGQGTAKKVKQKRNELPFYIGADPDPSGRPTRAVRAMIDEVRISKSAVYADDFTPVTRHTPEPDTVLLMHLDRATGPFVLDHSNSASYGLMGSTSKLVESPPKAQPAQK</sequence>
<gene>
    <name evidence="4" type="ORF">Poly21_27780</name>
</gene>
<name>A0A5C6BVX9_9BACT</name>
<reference evidence="4 5" key="1">
    <citation type="journal article" date="2020" name="Antonie Van Leeuwenhoek">
        <title>Rhodopirellula heiligendammensis sp. nov., Rhodopirellula pilleata sp. nov., and Rhodopirellula solitaria sp. nov. isolated from natural or artificial marine surfaces in Northern Germany and California, USA, and emended description of the genus Rhodopirellula.</title>
        <authorList>
            <person name="Kallscheuer N."/>
            <person name="Wiegand S."/>
            <person name="Jogler M."/>
            <person name="Boedeker C."/>
            <person name="Peeters S.H."/>
            <person name="Rast P."/>
            <person name="Heuer A."/>
            <person name="Jetten M.S.M."/>
            <person name="Rohde M."/>
            <person name="Jogler C."/>
        </authorList>
    </citation>
    <scope>NUCLEOTIDE SEQUENCE [LARGE SCALE GENOMIC DNA]</scope>
    <source>
        <strain evidence="4 5">Poly21</strain>
    </source>
</reference>
<evidence type="ECO:0000256" key="2">
    <source>
        <dbReference type="ARBA" id="ARBA00023157"/>
    </source>
</evidence>